<dbReference type="Gene3D" id="1.10.10.10">
    <property type="entry name" value="Winged helix-like DNA-binding domain superfamily/Winged helix DNA-binding domain"/>
    <property type="match status" value="1"/>
</dbReference>
<feature type="DNA-binding region" description="OmpR/PhoB-type" evidence="5">
    <location>
        <begin position="20"/>
        <end position="118"/>
    </location>
</feature>
<feature type="domain" description="OmpR/PhoB-type" evidence="6">
    <location>
        <begin position="20"/>
        <end position="118"/>
    </location>
</feature>
<dbReference type="Gene3D" id="1.25.40.10">
    <property type="entry name" value="Tetratricopeptide repeat domain"/>
    <property type="match status" value="3"/>
</dbReference>
<dbReference type="InterPro" id="IPR036388">
    <property type="entry name" value="WH-like_DNA-bd_sf"/>
</dbReference>
<dbReference type="SMART" id="SM01043">
    <property type="entry name" value="BTAD"/>
    <property type="match status" value="1"/>
</dbReference>
<proteinExistence type="inferred from homology"/>
<evidence type="ECO:0000256" key="3">
    <source>
        <dbReference type="ARBA" id="ARBA00023125"/>
    </source>
</evidence>
<comment type="caution">
    <text evidence="7">The sequence shown here is derived from an EMBL/GenBank/DDBJ whole genome shotgun (WGS) entry which is preliminary data.</text>
</comment>
<dbReference type="SUPFAM" id="SSF46894">
    <property type="entry name" value="C-terminal effector domain of the bipartite response regulators"/>
    <property type="match status" value="1"/>
</dbReference>
<dbReference type="PANTHER" id="PTHR35807:SF1">
    <property type="entry name" value="TRANSCRIPTIONAL REGULATOR REDD"/>
    <property type="match status" value="1"/>
</dbReference>
<accession>A0ABQ2HS05</accession>
<keyword evidence="4" id="KW-0804">Transcription</keyword>
<evidence type="ECO:0000256" key="5">
    <source>
        <dbReference type="PROSITE-ProRule" id="PRU01091"/>
    </source>
</evidence>
<dbReference type="InterPro" id="IPR005158">
    <property type="entry name" value="BTAD"/>
</dbReference>
<dbReference type="Proteomes" id="UP000597656">
    <property type="component" value="Unassembled WGS sequence"/>
</dbReference>
<dbReference type="InterPro" id="IPR019734">
    <property type="entry name" value="TPR_rpt"/>
</dbReference>
<dbReference type="InterPro" id="IPR016032">
    <property type="entry name" value="Sig_transdc_resp-reg_C-effctor"/>
</dbReference>
<evidence type="ECO:0000259" key="6">
    <source>
        <dbReference type="PROSITE" id="PS51755"/>
    </source>
</evidence>
<dbReference type="Pfam" id="PF13424">
    <property type="entry name" value="TPR_12"/>
    <property type="match status" value="2"/>
</dbReference>
<keyword evidence="3 5" id="KW-0238">DNA-binding</keyword>
<protein>
    <submittedName>
        <fullName evidence="7">SARP family transcriptional regulator</fullName>
    </submittedName>
</protein>
<dbReference type="EMBL" id="BMNC01000003">
    <property type="protein sequence ID" value="GGM88307.1"/>
    <property type="molecule type" value="Genomic_DNA"/>
</dbReference>
<reference evidence="8" key="1">
    <citation type="journal article" date="2019" name="Int. J. Syst. Evol. Microbiol.">
        <title>The Global Catalogue of Microorganisms (GCM) 10K type strain sequencing project: providing services to taxonomists for standard genome sequencing and annotation.</title>
        <authorList>
            <consortium name="The Broad Institute Genomics Platform"/>
            <consortium name="The Broad Institute Genome Sequencing Center for Infectious Disease"/>
            <person name="Wu L."/>
            <person name="Ma J."/>
        </authorList>
    </citation>
    <scope>NUCLEOTIDE SEQUENCE [LARGE SCALE GENOMIC DNA]</scope>
    <source>
        <strain evidence="8">CGMCC 4.7319</strain>
    </source>
</reference>
<sequence length="1029" mass="111237">MLVWSGERRGNPARRASPACYPSRVGEVGFRLLGPVGAWSGEQAVQLGHGRRRCVLAALLVDANQVVSAEQLLERAWGDGVPRQGRDTLYTYLSRLRQVFRGLDVAITRRSGGYVLAVDPQAVDLHRFHGLLAQGRAESGLAERLALFDEAVALWRGEAFAGVSTPWLDDVRENLAKERFGVELDRVDLRLATGRHGELVTELAAAVREHPLDERLTRQFMLALYRSGRQADALAAYQGLRDRLADALGVDPLPEVQRLHTALLRQTREVAPPVEVPPPVQVPGVVPHFVGRAEALRELGRPVSVIVGTAGVGKSALAAQWAYLHRRDFPDGQLYVDLRGCDAAEPLSASEALKGFLRALGVERIPPGEDERAALYRSTLAGSRMVVVLDNARSAEQVRPLLPDRHGGVVLVTSQDDLAGLVVRTGAHRITLGRFTEPEALELLRQVLGADRVDAEFPAAVELARRCAGLPLALRVVARRSSGPADLLAGLNDLGDLAALDVPGDPASSVRTVFSWSYRALPLPAARLFRLLGWHPGAEHSAAAAAALAGADLPAARRLLDVLRAAHLIEQTAPDRFVMHDLLRLYARQLGADPQALGRLADWYLQTACAAAELVNPAMLRLPRPEVRTALTDRAEALRWLETERHNLVALVRTAGGPVAWRLADALRGYFWLRKHHDDWLDTAYEGLRASVVDGDLRAQAAMHHGIATARLSLSHHLLAEKHFELARTLSEQVGWDEAQAAALGNLGVVHRHRGRLRAAAGCHARALAVARSVGEEVGEAEVLGDLGTVFYEMGHLRLAERYCRRALAVHRAHASRIGEFTGLSLLGRICFELGAISRSVAFFTTALRLDLGARGLEATTLAHLALAECAQGEHDRAAEHAEEALVLARDTGTRGAELAAHNALGLVDRRWSRCAQAAERHRHALDLARADGHRRGEVESLIELSVAVEALGSPDPAPASLAVSLAAESGYRVLHGRALTALARAWSACGAVDAAVARCKEAMGIHLGTGHRLGHDATATLLAELTRS</sequence>
<dbReference type="PRINTS" id="PR00364">
    <property type="entry name" value="DISEASERSIST"/>
</dbReference>
<dbReference type="SUPFAM" id="SSF52540">
    <property type="entry name" value="P-loop containing nucleoside triphosphate hydrolases"/>
    <property type="match status" value="1"/>
</dbReference>
<dbReference type="SMART" id="SM00862">
    <property type="entry name" value="Trans_reg_C"/>
    <property type="match status" value="1"/>
</dbReference>
<dbReference type="CDD" id="cd15831">
    <property type="entry name" value="BTAD"/>
    <property type="match status" value="1"/>
</dbReference>
<dbReference type="SUPFAM" id="SSF48452">
    <property type="entry name" value="TPR-like"/>
    <property type="match status" value="3"/>
</dbReference>
<evidence type="ECO:0000256" key="2">
    <source>
        <dbReference type="ARBA" id="ARBA00023015"/>
    </source>
</evidence>
<evidence type="ECO:0000313" key="7">
    <source>
        <dbReference type="EMBL" id="GGM88307.1"/>
    </source>
</evidence>
<dbReference type="Gene3D" id="3.40.50.300">
    <property type="entry name" value="P-loop containing nucleotide triphosphate hydrolases"/>
    <property type="match status" value="1"/>
</dbReference>
<dbReference type="PROSITE" id="PS51755">
    <property type="entry name" value="OMPR_PHOB"/>
    <property type="match status" value="1"/>
</dbReference>
<comment type="similarity">
    <text evidence="1">Belongs to the AfsR/DnrI/RedD regulatory family.</text>
</comment>
<gene>
    <name evidence="7" type="ORF">GCM10011609_26310</name>
</gene>
<evidence type="ECO:0000313" key="8">
    <source>
        <dbReference type="Proteomes" id="UP000597656"/>
    </source>
</evidence>
<dbReference type="InterPro" id="IPR011990">
    <property type="entry name" value="TPR-like_helical_dom_sf"/>
</dbReference>
<keyword evidence="8" id="KW-1185">Reference proteome</keyword>
<dbReference type="PANTHER" id="PTHR35807">
    <property type="entry name" value="TRANSCRIPTIONAL REGULATOR REDD-RELATED"/>
    <property type="match status" value="1"/>
</dbReference>
<organism evidence="7 8">
    <name type="scientific">Lentzea pudingi</name>
    <dbReference type="NCBI Taxonomy" id="1789439"/>
    <lineage>
        <taxon>Bacteria</taxon>
        <taxon>Bacillati</taxon>
        <taxon>Actinomycetota</taxon>
        <taxon>Actinomycetes</taxon>
        <taxon>Pseudonocardiales</taxon>
        <taxon>Pseudonocardiaceae</taxon>
        <taxon>Lentzea</taxon>
    </lineage>
</organism>
<evidence type="ECO:0000256" key="4">
    <source>
        <dbReference type="ARBA" id="ARBA00023163"/>
    </source>
</evidence>
<keyword evidence="2" id="KW-0805">Transcription regulation</keyword>
<dbReference type="SMART" id="SM00028">
    <property type="entry name" value="TPR"/>
    <property type="match status" value="7"/>
</dbReference>
<name>A0ABQ2HS05_9PSEU</name>
<dbReference type="InterPro" id="IPR027417">
    <property type="entry name" value="P-loop_NTPase"/>
</dbReference>
<dbReference type="InterPro" id="IPR051677">
    <property type="entry name" value="AfsR-DnrI-RedD_regulator"/>
</dbReference>
<dbReference type="Pfam" id="PF03704">
    <property type="entry name" value="BTAD"/>
    <property type="match status" value="1"/>
</dbReference>
<evidence type="ECO:0000256" key="1">
    <source>
        <dbReference type="ARBA" id="ARBA00005820"/>
    </source>
</evidence>
<dbReference type="InterPro" id="IPR001867">
    <property type="entry name" value="OmpR/PhoB-type_DNA-bd"/>
</dbReference>
<dbReference type="Pfam" id="PF00486">
    <property type="entry name" value="Trans_reg_C"/>
    <property type="match status" value="1"/>
</dbReference>